<dbReference type="Proteomes" id="UP001597419">
    <property type="component" value="Unassembled WGS sequence"/>
</dbReference>
<feature type="region of interest" description="Disordered" evidence="1">
    <location>
        <begin position="1"/>
        <end position="90"/>
    </location>
</feature>
<name>A0ABW5GF47_9PSEU</name>
<evidence type="ECO:0000259" key="2">
    <source>
        <dbReference type="Pfam" id="PF14021"/>
    </source>
</evidence>
<evidence type="ECO:0000313" key="3">
    <source>
        <dbReference type="EMBL" id="MFD2459723.1"/>
    </source>
</evidence>
<comment type="caution">
    <text evidence="3">The sequence shown here is derived from an EMBL/GenBank/DDBJ whole genome shotgun (WGS) entry which is preliminary data.</text>
</comment>
<dbReference type="InterPro" id="IPR053024">
    <property type="entry name" value="Fungal_surface_NADase"/>
</dbReference>
<dbReference type="RefSeq" id="WP_345397422.1">
    <property type="nucleotide sequence ID" value="NZ_BAABHG010000008.1"/>
</dbReference>
<evidence type="ECO:0000256" key="1">
    <source>
        <dbReference type="SAM" id="MobiDB-lite"/>
    </source>
</evidence>
<dbReference type="PANTHER" id="PTHR42059">
    <property type="entry name" value="TNT DOMAIN-CONTAINING PROTEIN"/>
    <property type="match status" value="1"/>
</dbReference>
<evidence type="ECO:0000313" key="4">
    <source>
        <dbReference type="Proteomes" id="UP001597419"/>
    </source>
</evidence>
<keyword evidence="4" id="KW-1185">Reference proteome</keyword>
<dbReference type="PANTHER" id="PTHR42059:SF1">
    <property type="entry name" value="TNT DOMAIN-CONTAINING PROTEIN"/>
    <property type="match status" value="1"/>
</dbReference>
<accession>A0ABW5GF47</accession>
<gene>
    <name evidence="3" type="ORF">ACFSYJ_14000</name>
</gene>
<feature type="compositionally biased region" description="Basic and acidic residues" evidence="1">
    <location>
        <begin position="170"/>
        <end position="185"/>
    </location>
</feature>
<feature type="region of interest" description="Disordered" evidence="1">
    <location>
        <begin position="156"/>
        <end position="189"/>
    </location>
</feature>
<protein>
    <submittedName>
        <fullName evidence="3">TNT domain-containing protein</fullName>
    </submittedName>
</protein>
<feature type="domain" description="TNT" evidence="2">
    <location>
        <begin position="197"/>
        <end position="282"/>
    </location>
</feature>
<dbReference type="EMBL" id="JBHUKU010000006">
    <property type="protein sequence ID" value="MFD2459723.1"/>
    <property type="molecule type" value="Genomic_DNA"/>
</dbReference>
<organism evidence="3 4">
    <name type="scientific">Amycolatopsis samaneae</name>
    <dbReference type="NCBI Taxonomy" id="664691"/>
    <lineage>
        <taxon>Bacteria</taxon>
        <taxon>Bacillati</taxon>
        <taxon>Actinomycetota</taxon>
        <taxon>Actinomycetes</taxon>
        <taxon>Pseudonocardiales</taxon>
        <taxon>Pseudonocardiaceae</taxon>
        <taxon>Amycolatopsis</taxon>
    </lineage>
</organism>
<dbReference type="Pfam" id="PF14021">
    <property type="entry name" value="TNT"/>
    <property type="match status" value="1"/>
</dbReference>
<feature type="compositionally biased region" description="Pro residues" evidence="1">
    <location>
        <begin position="59"/>
        <end position="87"/>
    </location>
</feature>
<dbReference type="InterPro" id="IPR025331">
    <property type="entry name" value="TNT"/>
</dbReference>
<feature type="compositionally biased region" description="Low complexity" evidence="1">
    <location>
        <begin position="157"/>
        <end position="167"/>
    </location>
</feature>
<sequence>MTEPPSSPVPGDTEVETGPVQVPPQYGGLLDSRGFDEVPTPPSGFGAPAPWPQAVSAAIPPPPLPPVAPVAPVAPRPPAPPGRPPLGAPRTERESVVALFLVHLFPIGHLPVATDRPARQLPLPGDAGAVGPFDHPDTELLDDTSAFENVRAGFRRSATAPSATPPADLIGDHEPASGTEERDWPRAGSWSEEPVLLPEGALLDRFGGAEGRVFAVDGTPFARRSLPPSAVDGGYRRYRVTRPVPMWRSVSPAWFGQPGGGTRLRAVLGADELVTLGFLADVTADVTAEER</sequence>
<proteinExistence type="predicted"/>
<reference evidence="4" key="1">
    <citation type="journal article" date="2019" name="Int. J. Syst. Evol. Microbiol.">
        <title>The Global Catalogue of Microorganisms (GCM) 10K type strain sequencing project: providing services to taxonomists for standard genome sequencing and annotation.</title>
        <authorList>
            <consortium name="The Broad Institute Genomics Platform"/>
            <consortium name="The Broad Institute Genome Sequencing Center for Infectious Disease"/>
            <person name="Wu L."/>
            <person name="Ma J."/>
        </authorList>
    </citation>
    <scope>NUCLEOTIDE SEQUENCE [LARGE SCALE GENOMIC DNA]</scope>
    <source>
        <strain evidence="4">CGMCC 4.7643</strain>
    </source>
</reference>